<dbReference type="KEGG" id="plut:EI981_08300"/>
<accession>A0A3Q9I9Z9</accession>
<evidence type="ECO:0000259" key="11">
    <source>
        <dbReference type="Pfam" id="PF07730"/>
    </source>
</evidence>
<gene>
    <name evidence="12" type="ORF">EI981_08300</name>
</gene>
<keyword evidence="10" id="KW-1133">Transmembrane helix</keyword>
<feature type="transmembrane region" description="Helical" evidence="10">
    <location>
        <begin position="32"/>
        <end position="49"/>
    </location>
</feature>
<keyword evidence="4" id="KW-0808">Transferase</keyword>
<keyword evidence="6 12" id="KW-0418">Kinase</keyword>
<keyword evidence="8" id="KW-0902">Two-component regulatory system</keyword>
<dbReference type="InterPro" id="IPR011712">
    <property type="entry name" value="Sig_transdc_His_kin_sub3_dim/P"/>
</dbReference>
<organism evidence="12 13">
    <name type="scientific">Paenibacillus lutimineralis</name>
    <dbReference type="NCBI Taxonomy" id="2707005"/>
    <lineage>
        <taxon>Bacteria</taxon>
        <taxon>Bacillati</taxon>
        <taxon>Bacillota</taxon>
        <taxon>Bacilli</taxon>
        <taxon>Bacillales</taxon>
        <taxon>Paenibacillaceae</taxon>
        <taxon>Paenibacillus</taxon>
    </lineage>
</organism>
<dbReference type="Gene3D" id="1.20.5.1930">
    <property type="match status" value="1"/>
</dbReference>
<dbReference type="PANTHER" id="PTHR24421:SF10">
    <property type="entry name" value="NITRATE_NITRITE SENSOR PROTEIN NARQ"/>
    <property type="match status" value="1"/>
</dbReference>
<dbReference type="GO" id="GO:0005524">
    <property type="term" value="F:ATP binding"/>
    <property type="evidence" value="ECO:0007669"/>
    <property type="project" value="UniProtKB-KW"/>
</dbReference>
<evidence type="ECO:0000256" key="7">
    <source>
        <dbReference type="ARBA" id="ARBA00022840"/>
    </source>
</evidence>
<dbReference type="GO" id="GO:0016020">
    <property type="term" value="C:membrane"/>
    <property type="evidence" value="ECO:0007669"/>
    <property type="project" value="InterPro"/>
</dbReference>
<evidence type="ECO:0000256" key="9">
    <source>
        <dbReference type="SAM" id="Coils"/>
    </source>
</evidence>
<comment type="catalytic activity">
    <reaction evidence="1">
        <text>ATP + protein L-histidine = ADP + protein N-phospho-L-histidine.</text>
        <dbReference type="EC" id="2.7.13.3"/>
    </reaction>
</comment>
<dbReference type="PANTHER" id="PTHR24421">
    <property type="entry name" value="NITRATE/NITRITE SENSOR PROTEIN NARX-RELATED"/>
    <property type="match status" value="1"/>
</dbReference>
<name>A0A3Q9I9Z9_9BACL</name>
<dbReference type="Pfam" id="PF07730">
    <property type="entry name" value="HisKA_3"/>
    <property type="match status" value="1"/>
</dbReference>
<protein>
    <recommendedName>
        <fullName evidence="2">histidine kinase</fullName>
        <ecNumber evidence="2">2.7.13.3</ecNumber>
    </recommendedName>
</protein>
<evidence type="ECO:0000256" key="5">
    <source>
        <dbReference type="ARBA" id="ARBA00022741"/>
    </source>
</evidence>
<dbReference type="EC" id="2.7.13.3" evidence="2"/>
<keyword evidence="5" id="KW-0547">Nucleotide-binding</keyword>
<keyword evidence="7" id="KW-0067">ATP-binding</keyword>
<evidence type="ECO:0000256" key="1">
    <source>
        <dbReference type="ARBA" id="ARBA00000085"/>
    </source>
</evidence>
<evidence type="ECO:0000256" key="8">
    <source>
        <dbReference type="ARBA" id="ARBA00023012"/>
    </source>
</evidence>
<evidence type="ECO:0000256" key="6">
    <source>
        <dbReference type="ARBA" id="ARBA00022777"/>
    </source>
</evidence>
<evidence type="ECO:0000256" key="2">
    <source>
        <dbReference type="ARBA" id="ARBA00012438"/>
    </source>
</evidence>
<dbReference type="GO" id="GO:0046983">
    <property type="term" value="F:protein dimerization activity"/>
    <property type="evidence" value="ECO:0007669"/>
    <property type="project" value="InterPro"/>
</dbReference>
<keyword evidence="10" id="KW-0472">Membrane</keyword>
<feature type="domain" description="Signal transduction histidine kinase subgroup 3 dimerisation and phosphoacceptor" evidence="11">
    <location>
        <begin position="177"/>
        <end position="242"/>
    </location>
</feature>
<keyword evidence="13" id="KW-1185">Reference proteome</keyword>
<feature type="coiled-coil region" evidence="9">
    <location>
        <begin position="131"/>
        <end position="158"/>
    </location>
</feature>
<dbReference type="AlphaFoldDB" id="A0A3Q9I9Z9"/>
<dbReference type="CDD" id="cd16917">
    <property type="entry name" value="HATPase_UhpB-NarQ-NarX-like"/>
    <property type="match status" value="1"/>
</dbReference>
<keyword evidence="3" id="KW-0597">Phosphoprotein</keyword>
<dbReference type="SUPFAM" id="SSF55874">
    <property type="entry name" value="ATPase domain of HSP90 chaperone/DNA topoisomerase II/histidine kinase"/>
    <property type="match status" value="1"/>
</dbReference>
<evidence type="ECO:0000256" key="10">
    <source>
        <dbReference type="SAM" id="Phobius"/>
    </source>
</evidence>
<reference evidence="13" key="1">
    <citation type="submission" date="2018-12" db="EMBL/GenBank/DDBJ databases">
        <title>Complete genome sequence of Paenibacillus sp. MBLB1234.</title>
        <authorList>
            <person name="Nam Y.-D."/>
            <person name="Kang J."/>
            <person name="Chung W.-H."/>
            <person name="Park Y.S."/>
        </authorList>
    </citation>
    <scope>NUCLEOTIDE SEQUENCE [LARGE SCALE GENOMIC DNA]</scope>
    <source>
        <strain evidence="13">MBLB1234</strain>
    </source>
</reference>
<keyword evidence="10" id="KW-0812">Transmembrane</keyword>
<evidence type="ECO:0000256" key="4">
    <source>
        <dbReference type="ARBA" id="ARBA00022679"/>
    </source>
</evidence>
<feature type="transmembrane region" description="Helical" evidence="10">
    <location>
        <begin position="97"/>
        <end position="130"/>
    </location>
</feature>
<dbReference type="GO" id="GO:0000155">
    <property type="term" value="F:phosphorelay sensor kinase activity"/>
    <property type="evidence" value="ECO:0007669"/>
    <property type="project" value="InterPro"/>
</dbReference>
<dbReference type="Proteomes" id="UP000270678">
    <property type="component" value="Chromosome"/>
</dbReference>
<evidence type="ECO:0000256" key="3">
    <source>
        <dbReference type="ARBA" id="ARBA00022553"/>
    </source>
</evidence>
<sequence length="370" mass="41747">MELWNMGNKLVVLLFVVSGAYFMNDRPSRWLVFYFLVYIAINLSAQIIRNRYVAQAVIGIGMAYTLICAFYINPYFLLLYPFSIFDLASYDGQRQKWYYLLLLVPLWIISGSLLMLYGLIAVLSMMNYLLISKSRDKARKQEEQLDQMRHSQDQLRRKLHENEEFIRVSEYTYKLEERNRLSQEIHDGVGHSMTGALIQMEAAKRILQTDPESAENLLQNAIGISKEAIEQIRHTLKNMKPALQQLGIQRLKTLVEAFGGHSGLVTSVIHGGNLELITPLHWKIIHENVTEALTNTAKYAGATTVHVEVRVLGKMIKVVVNDNGRGKDKIVKGLGLIGMEERSASVGGTIIADGTKGFSVTTLIPLTGES</sequence>
<dbReference type="InterPro" id="IPR050482">
    <property type="entry name" value="Sensor_HK_TwoCompSys"/>
</dbReference>
<dbReference type="InterPro" id="IPR036890">
    <property type="entry name" value="HATPase_C_sf"/>
</dbReference>
<dbReference type="EMBL" id="CP034346">
    <property type="protein sequence ID" value="AZS14452.1"/>
    <property type="molecule type" value="Genomic_DNA"/>
</dbReference>
<keyword evidence="9" id="KW-0175">Coiled coil</keyword>
<feature type="transmembrane region" description="Helical" evidence="10">
    <location>
        <begin position="56"/>
        <end position="77"/>
    </location>
</feature>
<evidence type="ECO:0000313" key="13">
    <source>
        <dbReference type="Proteomes" id="UP000270678"/>
    </source>
</evidence>
<evidence type="ECO:0000313" key="12">
    <source>
        <dbReference type="EMBL" id="AZS14452.1"/>
    </source>
</evidence>
<dbReference type="OrthoDB" id="199946at2"/>
<proteinExistence type="predicted"/>
<dbReference type="Gene3D" id="3.30.565.10">
    <property type="entry name" value="Histidine kinase-like ATPase, C-terminal domain"/>
    <property type="match status" value="1"/>
</dbReference>